<dbReference type="EMBL" id="JBHTJV010000003">
    <property type="protein sequence ID" value="MFD0915954.1"/>
    <property type="molecule type" value="Genomic_DNA"/>
</dbReference>
<name>A0ABW3FBW9_9HYPH</name>
<feature type="signal peptide" evidence="1">
    <location>
        <begin position="1"/>
        <end position="20"/>
    </location>
</feature>
<gene>
    <name evidence="3" type="ORF">ACFQ14_06000</name>
</gene>
<feature type="chain" id="PRO_5046911891" evidence="1">
    <location>
        <begin position="21"/>
        <end position="143"/>
    </location>
</feature>
<accession>A0ABW3FBW9</accession>
<comment type="caution">
    <text evidence="3">The sequence shown here is derived from an EMBL/GenBank/DDBJ whole genome shotgun (WGS) entry which is preliminary data.</text>
</comment>
<evidence type="ECO:0000313" key="4">
    <source>
        <dbReference type="Proteomes" id="UP001597101"/>
    </source>
</evidence>
<proteinExistence type="predicted"/>
<evidence type="ECO:0000313" key="3">
    <source>
        <dbReference type="EMBL" id="MFD0915954.1"/>
    </source>
</evidence>
<reference evidence="4" key="1">
    <citation type="journal article" date="2019" name="Int. J. Syst. Evol. Microbiol.">
        <title>The Global Catalogue of Microorganisms (GCM) 10K type strain sequencing project: providing services to taxonomists for standard genome sequencing and annotation.</title>
        <authorList>
            <consortium name="The Broad Institute Genomics Platform"/>
            <consortium name="The Broad Institute Genome Sequencing Center for Infectious Disease"/>
            <person name="Wu L."/>
            <person name="Ma J."/>
        </authorList>
    </citation>
    <scope>NUCLEOTIDE SEQUENCE [LARGE SCALE GENOMIC DNA]</scope>
    <source>
        <strain evidence="4">CCUG 60023</strain>
    </source>
</reference>
<protein>
    <submittedName>
        <fullName evidence="3">RT0821/Lpp0805 family surface protein</fullName>
    </submittedName>
</protein>
<evidence type="ECO:0000259" key="2">
    <source>
        <dbReference type="Pfam" id="PF16998"/>
    </source>
</evidence>
<dbReference type="PROSITE" id="PS51257">
    <property type="entry name" value="PROKAR_LIPOPROTEIN"/>
    <property type="match status" value="1"/>
</dbReference>
<organism evidence="3 4">
    <name type="scientific">Pseudahrensia aquimaris</name>
    <dbReference type="NCBI Taxonomy" id="744461"/>
    <lineage>
        <taxon>Bacteria</taxon>
        <taxon>Pseudomonadati</taxon>
        <taxon>Pseudomonadota</taxon>
        <taxon>Alphaproteobacteria</taxon>
        <taxon>Hyphomicrobiales</taxon>
        <taxon>Ahrensiaceae</taxon>
        <taxon>Pseudahrensia</taxon>
    </lineage>
</organism>
<dbReference type="Proteomes" id="UP001597101">
    <property type="component" value="Unassembled WGS sequence"/>
</dbReference>
<keyword evidence="4" id="KW-1185">Reference proteome</keyword>
<feature type="domain" description="Surface antigen" evidence="2">
    <location>
        <begin position="39"/>
        <end position="141"/>
    </location>
</feature>
<dbReference type="Pfam" id="PF16998">
    <property type="entry name" value="17kDa_Anti_2"/>
    <property type="match status" value="1"/>
</dbReference>
<dbReference type="RefSeq" id="WP_377211793.1">
    <property type="nucleotide sequence ID" value="NZ_JBHTJV010000003.1"/>
</dbReference>
<dbReference type="InterPro" id="IPR032635">
    <property type="entry name" value="Anti_2"/>
</dbReference>
<sequence length="143" mass="15266">MRRNSAIIPLFFAASLGVLSSSGCAIKGTDDLAADLVPTDQIVTNSVARAAKIEGVEQSDADLIKATIAKASVGPDQTINWKNTETGSSGTVVSIKDFKGNHGQACREFKTTVDTFTGISYYNGETCKVSDDQWVLSWFKPAE</sequence>
<keyword evidence="1" id="KW-0732">Signal</keyword>
<evidence type="ECO:0000256" key="1">
    <source>
        <dbReference type="SAM" id="SignalP"/>
    </source>
</evidence>